<organism evidence="1 3">
    <name type="scientific">Xanthomonas prunicola</name>
    <dbReference type="NCBI Taxonomy" id="2053930"/>
    <lineage>
        <taxon>Bacteria</taxon>
        <taxon>Pseudomonadati</taxon>
        <taxon>Pseudomonadota</taxon>
        <taxon>Gammaproteobacteria</taxon>
        <taxon>Lysobacterales</taxon>
        <taxon>Lysobacteraceae</taxon>
        <taxon>Xanthomonas</taxon>
    </lineage>
</organism>
<protein>
    <submittedName>
        <fullName evidence="1">AAA family ATPase</fullName>
    </submittedName>
</protein>
<evidence type="ECO:0000313" key="1">
    <source>
        <dbReference type="EMBL" id="PKV13231.1"/>
    </source>
</evidence>
<keyword evidence="4" id="KW-1185">Reference proteome</keyword>
<dbReference type="OrthoDB" id="5296079at2"/>
<accession>A0A2N3RL96</accession>
<name>A0A2N3RL96_9XANT</name>
<evidence type="ECO:0000313" key="3">
    <source>
        <dbReference type="Proteomes" id="UP000233720"/>
    </source>
</evidence>
<sequence>MKLEDLGPRMCILGPSNSGKSTLAQAIARKRGCACVHLDQLHHFPNTAWLPRPRQDFFALHDVAIGAEQWVMDGNYLGCLPQRLARATGVVLLDIPVTTSLMRYLRRTWVEQRRCGGLDGAREQVRWEMLRHIAVVERRKRKELARIFERSSLPKIALLTVPAIDQFYRLENLNAPGLRQ</sequence>
<dbReference type="SUPFAM" id="SSF52540">
    <property type="entry name" value="P-loop containing nucleoside triphosphate hydrolases"/>
    <property type="match status" value="1"/>
</dbReference>
<dbReference type="Proteomes" id="UP000233748">
    <property type="component" value="Unassembled WGS sequence"/>
</dbReference>
<comment type="caution">
    <text evidence="1">The sequence shown here is derived from an EMBL/GenBank/DDBJ whole genome shotgun (WGS) entry which is preliminary data.</text>
</comment>
<dbReference type="Gene3D" id="3.40.50.300">
    <property type="entry name" value="P-loop containing nucleotide triphosphate hydrolases"/>
    <property type="match status" value="1"/>
</dbReference>
<reference evidence="3 4" key="1">
    <citation type="submission" date="2017-11" db="EMBL/GenBank/DDBJ databases">
        <title>Xanthomonas prunicola sp. nov., a novel pathogen that affects nectarine (Prunus persica var. nectarine) trees.</title>
        <authorList>
            <person name="Lopez M."/>
            <person name="Lopez-Soriano P."/>
            <person name="Garita-Cambronero J."/>
            <person name="Beltran C."/>
            <person name="Taghouti G."/>
            <person name="Portier P."/>
            <person name="Cubero J."/>
            <person name="Fischer-Le Saux M."/>
            <person name="Marco-Noales E."/>
        </authorList>
    </citation>
    <scope>NUCLEOTIDE SEQUENCE [LARGE SCALE GENOMIC DNA]</scope>
    <source>
        <strain evidence="1 3">CFBP8353</strain>
        <strain evidence="2 4">CFBP8354</strain>
    </source>
</reference>
<dbReference type="EMBL" id="PHKW01000002">
    <property type="protein sequence ID" value="PKV17508.1"/>
    <property type="molecule type" value="Genomic_DNA"/>
</dbReference>
<evidence type="ECO:0000313" key="2">
    <source>
        <dbReference type="EMBL" id="PKV17508.1"/>
    </source>
</evidence>
<dbReference type="EMBL" id="PHKV01000002">
    <property type="protein sequence ID" value="PKV13231.1"/>
    <property type="molecule type" value="Genomic_DNA"/>
</dbReference>
<dbReference type="InterPro" id="IPR027417">
    <property type="entry name" value="P-loop_NTPase"/>
</dbReference>
<dbReference type="PANTHER" id="PTHR37816:SF1">
    <property type="entry name" value="TOXIN"/>
    <property type="match status" value="1"/>
</dbReference>
<gene>
    <name evidence="1" type="ORF">XpruCFBP8353_08225</name>
    <name evidence="2" type="ORF">XpruCFBP8354_08220</name>
</gene>
<proteinExistence type="predicted"/>
<dbReference type="Proteomes" id="UP000233720">
    <property type="component" value="Unassembled WGS sequence"/>
</dbReference>
<dbReference type="PANTHER" id="PTHR37816">
    <property type="entry name" value="YALI0E33011P"/>
    <property type="match status" value="1"/>
</dbReference>
<dbReference type="AlphaFoldDB" id="A0A2N3RL96"/>
<evidence type="ECO:0000313" key="4">
    <source>
        <dbReference type="Proteomes" id="UP000233748"/>
    </source>
</evidence>
<dbReference type="InterPro" id="IPR052922">
    <property type="entry name" value="Cytidylate_Kinase-2"/>
</dbReference>